<proteinExistence type="predicted"/>
<evidence type="ECO:0008006" key="4">
    <source>
        <dbReference type="Google" id="ProtNLM"/>
    </source>
</evidence>
<evidence type="ECO:0000313" key="2">
    <source>
        <dbReference type="EMBL" id="KAJ7622383.1"/>
    </source>
</evidence>
<name>A0AAD7BJ70_9AGAR</name>
<evidence type="ECO:0000313" key="3">
    <source>
        <dbReference type="Proteomes" id="UP001221142"/>
    </source>
</evidence>
<sequence length="78" mass="8483">MSWARFCCLYASLPILPILLVLTVSRCRPLTGNAPCAPFVFSLPGFRNGSLGCRARGRSRTDIHNGVWPTSLSFAPTS</sequence>
<dbReference type="EMBL" id="JARKIF010000015">
    <property type="protein sequence ID" value="KAJ7622383.1"/>
    <property type="molecule type" value="Genomic_DNA"/>
</dbReference>
<organism evidence="2 3">
    <name type="scientific">Roridomyces roridus</name>
    <dbReference type="NCBI Taxonomy" id="1738132"/>
    <lineage>
        <taxon>Eukaryota</taxon>
        <taxon>Fungi</taxon>
        <taxon>Dikarya</taxon>
        <taxon>Basidiomycota</taxon>
        <taxon>Agaricomycotina</taxon>
        <taxon>Agaricomycetes</taxon>
        <taxon>Agaricomycetidae</taxon>
        <taxon>Agaricales</taxon>
        <taxon>Marasmiineae</taxon>
        <taxon>Mycenaceae</taxon>
        <taxon>Roridomyces</taxon>
    </lineage>
</organism>
<dbReference type="Proteomes" id="UP001221142">
    <property type="component" value="Unassembled WGS sequence"/>
</dbReference>
<feature type="chain" id="PRO_5042024691" description="Secreted protein" evidence="1">
    <location>
        <begin position="28"/>
        <end position="78"/>
    </location>
</feature>
<accession>A0AAD7BJ70</accession>
<gene>
    <name evidence="2" type="ORF">FB45DRAFT_927660</name>
</gene>
<feature type="signal peptide" evidence="1">
    <location>
        <begin position="1"/>
        <end position="27"/>
    </location>
</feature>
<reference evidence="2" key="1">
    <citation type="submission" date="2023-03" db="EMBL/GenBank/DDBJ databases">
        <title>Massive genome expansion in bonnet fungi (Mycena s.s.) driven by repeated elements and novel gene families across ecological guilds.</title>
        <authorList>
            <consortium name="Lawrence Berkeley National Laboratory"/>
            <person name="Harder C.B."/>
            <person name="Miyauchi S."/>
            <person name="Viragh M."/>
            <person name="Kuo A."/>
            <person name="Thoen E."/>
            <person name="Andreopoulos B."/>
            <person name="Lu D."/>
            <person name="Skrede I."/>
            <person name="Drula E."/>
            <person name="Henrissat B."/>
            <person name="Morin E."/>
            <person name="Kohler A."/>
            <person name="Barry K."/>
            <person name="LaButti K."/>
            <person name="Morin E."/>
            <person name="Salamov A."/>
            <person name="Lipzen A."/>
            <person name="Mereny Z."/>
            <person name="Hegedus B."/>
            <person name="Baldrian P."/>
            <person name="Stursova M."/>
            <person name="Weitz H."/>
            <person name="Taylor A."/>
            <person name="Grigoriev I.V."/>
            <person name="Nagy L.G."/>
            <person name="Martin F."/>
            <person name="Kauserud H."/>
        </authorList>
    </citation>
    <scope>NUCLEOTIDE SEQUENCE</scope>
    <source>
        <strain evidence="2">9284</strain>
    </source>
</reference>
<protein>
    <recommendedName>
        <fullName evidence="4">Secreted protein</fullName>
    </recommendedName>
</protein>
<comment type="caution">
    <text evidence="2">The sequence shown here is derived from an EMBL/GenBank/DDBJ whole genome shotgun (WGS) entry which is preliminary data.</text>
</comment>
<dbReference type="AlphaFoldDB" id="A0AAD7BJ70"/>
<keyword evidence="3" id="KW-1185">Reference proteome</keyword>
<evidence type="ECO:0000256" key="1">
    <source>
        <dbReference type="SAM" id="SignalP"/>
    </source>
</evidence>
<keyword evidence="1" id="KW-0732">Signal</keyword>